<evidence type="ECO:0000256" key="1">
    <source>
        <dbReference type="SAM" id="MobiDB-lite"/>
    </source>
</evidence>
<evidence type="ECO:0000313" key="3">
    <source>
        <dbReference type="Proteomes" id="UP000887159"/>
    </source>
</evidence>
<name>A0A8X6R5D0_TRICX</name>
<protein>
    <submittedName>
        <fullName evidence="2">Uncharacterized protein</fullName>
    </submittedName>
</protein>
<reference evidence="2" key="1">
    <citation type="submission" date="2020-08" db="EMBL/GenBank/DDBJ databases">
        <title>Multicomponent nature underlies the extraordinary mechanical properties of spider dragline silk.</title>
        <authorList>
            <person name="Kono N."/>
            <person name="Nakamura H."/>
            <person name="Mori M."/>
            <person name="Yoshida Y."/>
            <person name="Ohtoshi R."/>
            <person name="Malay A.D."/>
            <person name="Moran D.A.P."/>
            <person name="Tomita M."/>
            <person name="Numata K."/>
            <person name="Arakawa K."/>
        </authorList>
    </citation>
    <scope>NUCLEOTIDE SEQUENCE</scope>
</reference>
<feature type="compositionally biased region" description="Polar residues" evidence="1">
    <location>
        <begin position="65"/>
        <end position="79"/>
    </location>
</feature>
<comment type="caution">
    <text evidence="2">The sequence shown here is derived from an EMBL/GenBank/DDBJ whole genome shotgun (WGS) entry which is preliminary data.</text>
</comment>
<dbReference type="AlphaFoldDB" id="A0A8X6R5D0"/>
<sequence>MLLLFLWLPDRRCRIETHEIHHGKELDVRLSLSLALSTIQVTIRFGPNFESEHPGGSRGLPPLFSSPQLHKSTCGSRSV</sequence>
<proteinExistence type="predicted"/>
<keyword evidence="3" id="KW-1185">Reference proteome</keyword>
<gene>
    <name evidence="2" type="ORF">TNCV_2562781</name>
</gene>
<accession>A0A8X6R5D0</accession>
<dbReference type="Proteomes" id="UP000887159">
    <property type="component" value="Unassembled WGS sequence"/>
</dbReference>
<feature type="region of interest" description="Disordered" evidence="1">
    <location>
        <begin position="50"/>
        <end position="79"/>
    </location>
</feature>
<organism evidence="2 3">
    <name type="scientific">Trichonephila clavipes</name>
    <name type="common">Golden silk orbweaver</name>
    <name type="synonym">Nephila clavipes</name>
    <dbReference type="NCBI Taxonomy" id="2585209"/>
    <lineage>
        <taxon>Eukaryota</taxon>
        <taxon>Metazoa</taxon>
        <taxon>Ecdysozoa</taxon>
        <taxon>Arthropoda</taxon>
        <taxon>Chelicerata</taxon>
        <taxon>Arachnida</taxon>
        <taxon>Araneae</taxon>
        <taxon>Araneomorphae</taxon>
        <taxon>Entelegynae</taxon>
        <taxon>Araneoidea</taxon>
        <taxon>Nephilidae</taxon>
        <taxon>Trichonephila</taxon>
    </lineage>
</organism>
<evidence type="ECO:0000313" key="2">
    <source>
        <dbReference type="EMBL" id="GFX86389.1"/>
    </source>
</evidence>
<dbReference type="EMBL" id="BMAU01021007">
    <property type="protein sequence ID" value="GFX86389.1"/>
    <property type="molecule type" value="Genomic_DNA"/>
</dbReference>